<keyword evidence="2" id="KW-1185">Reference proteome</keyword>
<accession>A0A084B809</accession>
<name>A0A084B809_STACB</name>
<dbReference type="AlphaFoldDB" id="A0A084B809"/>
<dbReference type="HOGENOM" id="CLU_1435301_0_0_1"/>
<organism evidence="1 2">
    <name type="scientific">Stachybotrys chartarum (strain CBS 109288 / IBT 7711)</name>
    <name type="common">Toxic black mold</name>
    <name type="synonym">Stilbospora chartarum</name>
    <dbReference type="NCBI Taxonomy" id="1280523"/>
    <lineage>
        <taxon>Eukaryota</taxon>
        <taxon>Fungi</taxon>
        <taxon>Dikarya</taxon>
        <taxon>Ascomycota</taxon>
        <taxon>Pezizomycotina</taxon>
        <taxon>Sordariomycetes</taxon>
        <taxon>Hypocreomycetidae</taxon>
        <taxon>Hypocreales</taxon>
        <taxon>Stachybotryaceae</taxon>
        <taxon>Stachybotrys</taxon>
    </lineage>
</organism>
<reference evidence="1 2" key="1">
    <citation type="journal article" date="2014" name="BMC Genomics">
        <title>Comparative genome sequencing reveals chemotype-specific gene clusters in the toxigenic black mold Stachybotrys.</title>
        <authorList>
            <person name="Semeiks J."/>
            <person name="Borek D."/>
            <person name="Otwinowski Z."/>
            <person name="Grishin N.V."/>
        </authorList>
    </citation>
    <scope>NUCLEOTIDE SEQUENCE [LARGE SCALE GENOMIC DNA]</scope>
    <source>
        <strain evidence="2">CBS 109288 / IBT 7711</strain>
    </source>
</reference>
<evidence type="ECO:0000313" key="2">
    <source>
        <dbReference type="Proteomes" id="UP000028045"/>
    </source>
</evidence>
<evidence type="ECO:0000313" key="1">
    <source>
        <dbReference type="EMBL" id="KEY73688.1"/>
    </source>
</evidence>
<dbReference type="EMBL" id="KL647774">
    <property type="protein sequence ID" value="KEY73688.1"/>
    <property type="molecule type" value="Genomic_DNA"/>
</dbReference>
<protein>
    <submittedName>
        <fullName evidence="1">Uncharacterized protein</fullName>
    </submittedName>
</protein>
<sequence length="189" mass="21197">MEDDLSLSEILRQIAHHSSQIAALHQKLERFHGPGIIHPDTDHLAGNILGRPGTQTSRTSNATNCVDNDQRTKKCDIYRETIETKLGIPKQGARRKRRKRIYHSSQGVLEPMMESPLVGAAPQEPSMADNPSQSVPVAPDHLVGSTADEHPQHYSAHFSLFNNVLFQQEELGEPFARWDLLGQPWQNQV</sequence>
<proteinExistence type="predicted"/>
<dbReference type="Proteomes" id="UP000028045">
    <property type="component" value="Unassembled WGS sequence"/>
</dbReference>
<gene>
    <name evidence="1" type="ORF">S7711_11422</name>
</gene>